<evidence type="ECO:0000256" key="5">
    <source>
        <dbReference type="ARBA" id="ARBA00023136"/>
    </source>
</evidence>
<dbReference type="EMBL" id="UINC01195970">
    <property type="protein sequence ID" value="SVE12780.1"/>
    <property type="molecule type" value="Genomic_DNA"/>
</dbReference>
<dbReference type="AlphaFoldDB" id="A0A383AZ03"/>
<proteinExistence type="predicted"/>
<evidence type="ECO:0000256" key="3">
    <source>
        <dbReference type="ARBA" id="ARBA00022692"/>
    </source>
</evidence>
<reference evidence="7" key="1">
    <citation type="submission" date="2018-05" db="EMBL/GenBank/DDBJ databases">
        <authorList>
            <person name="Lanie J.A."/>
            <person name="Ng W.-L."/>
            <person name="Kazmierczak K.M."/>
            <person name="Andrzejewski T.M."/>
            <person name="Davidsen T.M."/>
            <person name="Wayne K.J."/>
            <person name="Tettelin H."/>
            <person name="Glass J.I."/>
            <person name="Rusch D."/>
            <person name="Podicherti R."/>
            <person name="Tsui H.-C.T."/>
            <person name="Winkler M.E."/>
        </authorList>
    </citation>
    <scope>NUCLEOTIDE SEQUENCE</scope>
</reference>
<name>A0A383AZ03_9ZZZZ</name>
<protein>
    <recommendedName>
        <fullName evidence="8">DUF350 domain-containing protein</fullName>
    </recommendedName>
</protein>
<sequence length="121" mass="12482">MSADLFHIVVYVIAGGLLGTLIILVAARLIPGIVDRLTPNIDEQKEIVRGNQATAQFYGMVCGAVIIGVSIVVAAAVLGGIQSGAGILKPINLSPQIYTPIPADYTNAPAAVDPNDSNDSN</sequence>
<comment type="subcellular location">
    <subcellularLocation>
        <location evidence="1">Cell membrane</location>
        <topology evidence="1">Multi-pass membrane protein</topology>
    </subcellularLocation>
</comment>
<feature type="transmembrane region" description="Helical" evidence="6">
    <location>
        <begin position="57"/>
        <end position="81"/>
    </location>
</feature>
<evidence type="ECO:0000256" key="6">
    <source>
        <dbReference type="SAM" id="Phobius"/>
    </source>
</evidence>
<keyword evidence="3 6" id="KW-0812">Transmembrane</keyword>
<accession>A0A383AZ03</accession>
<keyword evidence="2" id="KW-1003">Cell membrane</keyword>
<evidence type="ECO:0000256" key="2">
    <source>
        <dbReference type="ARBA" id="ARBA00022475"/>
    </source>
</evidence>
<evidence type="ECO:0000256" key="4">
    <source>
        <dbReference type="ARBA" id="ARBA00022989"/>
    </source>
</evidence>
<keyword evidence="5 6" id="KW-0472">Membrane</keyword>
<evidence type="ECO:0000256" key="1">
    <source>
        <dbReference type="ARBA" id="ARBA00004651"/>
    </source>
</evidence>
<evidence type="ECO:0000313" key="7">
    <source>
        <dbReference type="EMBL" id="SVE12780.1"/>
    </source>
</evidence>
<keyword evidence="4 6" id="KW-1133">Transmembrane helix</keyword>
<dbReference type="Pfam" id="PF03994">
    <property type="entry name" value="DUF350"/>
    <property type="match status" value="1"/>
</dbReference>
<feature type="transmembrane region" description="Helical" evidence="6">
    <location>
        <begin position="6"/>
        <end position="27"/>
    </location>
</feature>
<organism evidence="7">
    <name type="scientific">marine metagenome</name>
    <dbReference type="NCBI Taxonomy" id="408172"/>
    <lineage>
        <taxon>unclassified sequences</taxon>
        <taxon>metagenomes</taxon>
        <taxon>ecological metagenomes</taxon>
    </lineage>
</organism>
<evidence type="ECO:0008006" key="8">
    <source>
        <dbReference type="Google" id="ProtNLM"/>
    </source>
</evidence>
<dbReference type="InterPro" id="IPR007140">
    <property type="entry name" value="DUF350"/>
</dbReference>
<dbReference type="GO" id="GO:0005886">
    <property type="term" value="C:plasma membrane"/>
    <property type="evidence" value="ECO:0007669"/>
    <property type="project" value="UniProtKB-SubCell"/>
</dbReference>
<gene>
    <name evidence="7" type="ORF">METZ01_LOCUS465634</name>
</gene>